<protein>
    <submittedName>
        <fullName evidence="3">Uncharacterized protein</fullName>
    </submittedName>
</protein>
<evidence type="ECO:0000256" key="1">
    <source>
        <dbReference type="SAM" id="Coils"/>
    </source>
</evidence>
<feature type="coiled-coil region" evidence="1">
    <location>
        <begin position="197"/>
        <end position="224"/>
    </location>
</feature>
<dbReference type="AlphaFoldDB" id="A0A3R7N1G7"/>
<dbReference type="GeneID" id="40332666"/>
<evidence type="ECO:0000313" key="4">
    <source>
        <dbReference type="Proteomes" id="UP000283634"/>
    </source>
</evidence>
<keyword evidence="1" id="KW-0175">Coiled coil</keyword>
<accession>A0A3R7N1G7</accession>
<evidence type="ECO:0000256" key="2">
    <source>
        <dbReference type="SAM" id="MobiDB-lite"/>
    </source>
</evidence>
<gene>
    <name evidence="3" type="ORF">TraAM80_08733</name>
</gene>
<dbReference type="Proteomes" id="UP000283634">
    <property type="component" value="Unassembled WGS sequence"/>
</dbReference>
<dbReference type="EMBL" id="MKGL01000459">
    <property type="protein sequence ID" value="RNE98482.1"/>
    <property type="molecule type" value="Genomic_DNA"/>
</dbReference>
<feature type="region of interest" description="Disordered" evidence="2">
    <location>
        <begin position="69"/>
        <end position="95"/>
    </location>
</feature>
<dbReference type="RefSeq" id="XP_029234661.1">
    <property type="nucleotide sequence ID" value="XM_029385467.1"/>
</dbReference>
<organism evidence="3 4">
    <name type="scientific">Trypanosoma rangeli</name>
    <dbReference type="NCBI Taxonomy" id="5698"/>
    <lineage>
        <taxon>Eukaryota</taxon>
        <taxon>Discoba</taxon>
        <taxon>Euglenozoa</taxon>
        <taxon>Kinetoplastea</taxon>
        <taxon>Metakinetoplastina</taxon>
        <taxon>Trypanosomatida</taxon>
        <taxon>Trypanosomatidae</taxon>
        <taxon>Trypanosoma</taxon>
        <taxon>Herpetosoma</taxon>
    </lineage>
</organism>
<reference evidence="3 4" key="1">
    <citation type="journal article" date="2018" name="BMC Genomics">
        <title>Genomic comparison of Trypanosoma conorhini and Trypanosoma rangeli to Trypanosoma cruzi strains of high and low virulence.</title>
        <authorList>
            <person name="Bradwell K.R."/>
            <person name="Koparde V.N."/>
            <person name="Matveyev A.V."/>
            <person name="Serrano M.G."/>
            <person name="Alves J.M."/>
            <person name="Parikh H."/>
            <person name="Huang B."/>
            <person name="Lee V."/>
            <person name="Espinosa-Alvarez O."/>
            <person name="Ortiz P.A."/>
            <person name="Costa-Martins A.G."/>
            <person name="Teixeira M.M."/>
            <person name="Buck G.A."/>
        </authorList>
    </citation>
    <scope>NUCLEOTIDE SEQUENCE [LARGE SCALE GENOMIC DNA]</scope>
    <source>
        <strain evidence="3 4">AM80</strain>
    </source>
</reference>
<feature type="region of interest" description="Disordered" evidence="2">
    <location>
        <begin position="166"/>
        <end position="186"/>
    </location>
</feature>
<dbReference type="OrthoDB" id="10569384at2759"/>
<sequence length="380" mass="42122">MARILFFAPISPLLPFPCYMHSHFKPVTVFCGAFLPADIMWDEAQSGTHRVDPVSYFQLRQGRRTVGYAKRSSQVPMGTEEISGASPTRRGRERGPGKEFARFIEMFGFPERRPQPTSHKRLFLASTQPTNINLFQRPGEPDLRHLLRGGAALTDDYQAEVEEGAVSHVSGKSAPLSPHSVKGVTSPNAHNVRAELHDNSEEVVAEIEERIQLLEQALAYERGRLHSALAGRNVPSAQMVHADAVRRFHTSGANAFCENSCNTETSAVRGRCRVQSQFCCEPRQLQQKSEDGLCWASQDAQAGGSVDGNKRTSPRVTSVRSIAMSRQAQYRQTSCQRAIRRRSAGVADSNHTCSCNNAGSQQLDFGRSLHRMDVVVLWSC</sequence>
<comment type="caution">
    <text evidence="3">The sequence shown here is derived from an EMBL/GenBank/DDBJ whole genome shotgun (WGS) entry which is preliminary data.</text>
</comment>
<name>A0A3R7N1G7_TRYRA</name>
<evidence type="ECO:0000313" key="3">
    <source>
        <dbReference type="EMBL" id="RNE98482.1"/>
    </source>
</evidence>
<feature type="compositionally biased region" description="Polar residues" evidence="2">
    <location>
        <begin position="314"/>
        <end position="323"/>
    </location>
</feature>
<keyword evidence="4" id="KW-1185">Reference proteome</keyword>
<proteinExistence type="predicted"/>
<feature type="region of interest" description="Disordered" evidence="2">
    <location>
        <begin position="304"/>
        <end position="323"/>
    </location>
</feature>